<dbReference type="Proteomes" id="UP001424741">
    <property type="component" value="Unassembled WGS sequence"/>
</dbReference>
<protein>
    <submittedName>
        <fullName evidence="8">Tol-Pal system protein TolR</fullName>
    </submittedName>
</protein>
<evidence type="ECO:0000256" key="5">
    <source>
        <dbReference type="ARBA" id="ARBA00022989"/>
    </source>
</evidence>
<name>A0ABP9V6B5_9BACT</name>
<dbReference type="RefSeq" id="WP_346189278.1">
    <property type="nucleotide sequence ID" value="NZ_BAABRL010000009.1"/>
</dbReference>
<evidence type="ECO:0000313" key="9">
    <source>
        <dbReference type="Proteomes" id="UP001424741"/>
    </source>
</evidence>
<dbReference type="EMBL" id="BAABRL010000009">
    <property type="protein sequence ID" value="GAA5496641.1"/>
    <property type="molecule type" value="Genomic_DNA"/>
</dbReference>
<proteinExistence type="inferred from homology"/>
<keyword evidence="9" id="KW-1185">Reference proteome</keyword>
<evidence type="ECO:0000256" key="1">
    <source>
        <dbReference type="ARBA" id="ARBA00004162"/>
    </source>
</evidence>
<evidence type="ECO:0000256" key="2">
    <source>
        <dbReference type="ARBA" id="ARBA00005811"/>
    </source>
</evidence>
<gene>
    <name evidence="8" type="primary">tolR_5</name>
    <name evidence="8" type="ORF">Rhal01_02826</name>
</gene>
<organism evidence="8 9">
    <name type="scientific">Rubritalea halochordaticola</name>
    <dbReference type="NCBI Taxonomy" id="714537"/>
    <lineage>
        <taxon>Bacteria</taxon>
        <taxon>Pseudomonadati</taxon>
        <taxon>Verrucomicrobiota</taxon>
        <taxon>Verrucomicrobiia</taxon>
        <taxon>Verrucomicrobiales</taxon>
        <taxon>Rubritaleaceae</taxon>
        <taxon>Rubritalea</taxon>
    </lineage>
</organism>
<evidence type="ECO:0000313" key="8">
    <source>
        <dbReference type="EMBL" id="GAA5496641.1"/>
    </source>
</evidence>
<evidence type="ECO:0000256" key="7">
    <source>
        <dbReference type="RuleBase" id="RU003879"/>
    </source>
</evidence>
<keyword evidence="7" id="KW-0653">Protein transport</keyword>
<evidence type="ECO:0000256" key="6">
    <source>
        <dbReference type="ARBA" id="ARBA00023136"/>
    </source>
</evidence>
<evidence type="ECO:0000256" key="4">
    <source>
        <dbReference type="ARBA" id="ARBA00022692"/>
    </source>
</evidence>
<comment type="caution">
    <text evidence="8">The sequence shown here is derived from an EMBL/GenBank/DDBJ whole genome shotgun (WGS) entry which is preliminary data.</text>
</comment>
<sequence length="156" mass="17760">MASNRLRALNAKPDEELKMDMSPMIDMVFLLLIFFIVVSSPMIVEQDSAVKPPVAYHAKQAEEKHGRIVVNVREDGTFTPEKFQKPDETPNILADDEAIKEYVKEARERIEAQGHRPRLHLRGDNRALFKYSRQVIKAAAEAGVNHVIFSTLEFSN</sequence>
<reference evidence="8 9" key="1">
    <citation type="submission" date="2024-02" db="EMBL/GenBank/DDBJ databases">
        <title>Rubritalea halochordaticola NBRC 107102.</title>
        <authorList>
            <person name="Ichikawa N."/>
            <person name="Katano-Makiyama Y."/>
            <person name="Hidaka K."/>
        </authorList>
    </citation>
    <scope>NUCLEOTIDE SEQUENCE [LARGE SCALE GENOMIC DNA]</scope>
    <source>
        <strain evidence="8 9">NBRC 107102</strain>
    </source>
</reference>
<keyword evidence="5" id="KW-1133">Transmembrane helix</keyword>
<dbReference type="PANTHER" id="PTHR30558">
    <property type="entry name" value="EXBD MEMBRANE COMPONENT OF PMF-DRIVEN MACROMOLECULE IMPORT SYSTEM"/>
    <property type="match status" value="1"/>
</dbReference>
<comment type="subcellular location">
    <subcellularLocation>
        <location evidence="1">Cell membrane</location>
        <topology evidence="1">Single-pass membrane protein</topology>
    </subcellularLocation>
    <subcellularLocation>
        <location evidence="7">Cell membrane</location>
        <topology evidence="7">Single-pass type II membrane protein</topology>
    </subcellularLocation>
</comment>
<keyword evidence="7" id="KW-0813">Transport</keyword>
<dbReference type="InterPro" id="IPR003400">
    <property type="entry name" value="ExbD"/>
</dbReference>
<evidence type="ECO:0000256" key="3">
    <source>
        <dbReference type="ARBA" id="ARBA00022475"/>
    </source>
</evidence>
<comment type="similarity">
    <text evidence="2 7">Belongs to the ExbD/TolR family.</text>
</comment>
<keyword evidence="4 7" id="KW-0812">Transmembrane</keyword>
<dbReference type="PANTHER" id="PTHR30558:SF3">
    <property type="entry name" value="BIOPOLYMER TRANSPORT PROTEIN EXBD-RELATED"/>
    <property type="match status" value="1"/>
</dbReference>
<keyword evidence="6" id="KW-0472">Membrane</keyword>
<keyword evidence="3" id="KW-1003">Cell membrane</keyword>
<dbReference type="Pfam" id="PF02472">
    <property type="entry name" value="ExbD"/>
    <property type="match status" value="1"/>
</dbReference>
<accession>A0ABP9V6B5</accession>